<dbReference type="PANTHER" id="PTHR11766:SF1">
    <property type="entry name" value="TYROSINE--TRNA LIGASE"/>
    <property type="match status" value="1"/>
</dbReference>
<comment type="catalytic activity">
    <reaction evidence="8">
        <text>tRNA(Tyr) + L-tyrosine + ATP = L-tyrosyl-tRNA(Tyr) + AMP + diphosphate + H(+)</text>
        <dbReference type="Rhea" id="RHEA:10220"/>
        <dbReference type="Rhea" id="RHEA-COMP:9706"/>
        <dbReference type="Rhea" id="RHEA-COMP:9707"/>
        <dbReference type="ChEBI" id="CHEBI:15378"/>
        <dbReference type="ChEBI" id="CHEBI:30616"/>
        <dbReference type="ChEBI" id="CHEBI:33019"/>
        <dbReference type="ChEBI" id="CHEBI:58315"/>
        <dbReference type="ChEBI" id="CHEBI:78442"/>
        <dbReference type="ChEBI" id="CHEBI:78536"/>
        <dbReference type="ChEBI" id="CHEBI:456215"/>
        <dbReference type="EC" id="6.1.1.1"/>
    </reaction>
</comment>
<dbReference type="EMBL" id="PFSI01000019">
    <property type="protein sequence ID" value="PJC24756.1"/>
    <property type="molecule type" value="Genomic_DNA"/>
</dbReference>
<evidence type="ECO:0000313" key="14">
    <source>
        <dbReference type="Proteomes" id="UP000230251"/>
    </source>
</evidence>
<evidence type="ECO:0000259" key="12">
    <source>
        <dbReference type="SMART" id="SM00363"/>
    </source>
</evidence>
<dbReference type="InterPro" id="IPR014729">
    <property type="entry name" value="Rossmann-like_a/b/a_fold"/>
</dbReference>
<evidence type="ECO:0000256" key="1">
    <source>
        <dbReference type="ARBA" id="ARBA00013160"/>
    </source>
</evidence>
<dbReference type="PRINTS" id="PR01040">
    <property type="entry name" value="TRNASYNTHTYR"/>
</dbReference>
<dbReference type="SUPFAM" id="SSF55174">
    <property type="entry name" value="Alpha-L RNA-binding motif"/>
    <property type="match status" value="1"/>
</dbReference>
<reference evidence="14" key="1">
    <citation type="submission" date="2017-09" db="EMBL/GenBank/DDBJ databases">
        <title>Depth-based differentiation of microbial function through sediment-hosted aquifers and enrichment of novel symbionts in the deep terrestrial subsurface.</title>
        <authorList>
            <person name="Probst A.J."/>
            <person name="Ladd B."/>
            <person name="Jarett J.K."/>
            <person name="Geller-Mcgrath D.E."/>
            <person name="Sieber C.M.K."/>
            <person name="Emerson J.B."/>
            <person name="Anantharaman K."/>
            <person name="Thomas B.C."/>
            <person name="Malmstrom R."/>
            <person name="Stieglmeier M."/>
            <person name="Klingl A."/>
            <person name="Woyke T."/>
            <person name="Ryan C.M."/>
            <person name="Banfield J.F."/>
        </authorList>
    </citation>
    <scope>NUCLEOTIDE SEQUENCE [LARGE SCALE GENOMIC DNA]</scope>
</reference>
<evidence type="ECO:0000256" key="9">
    <source>
        <dbReference type="NCBIfam" id="TIGR00234"/>
    </source>
</evidence>
<dbReference type="InterPro" id="IPR001412">
    <property type="entry name" value="aa-tRNA-synth_I_CS"/>
</dbReference>
<evidence type="ECO:0000256" key="7">
    <source>
        <dbReference type="ARBA" id="ARBA00023146"/>
    </source>
</evidence>
<dbReference type="Gene3D" id="3.10.290.10">
    <property type="entry name" value="RNA-binding S4 domain"/>
    <property type="match status" value="1"/>
</dbReference>
<dbReference type="PROSITE" id="PS50889">
    <property type="entry name" value="S4"/>
    <property type="match status" value="1"/>
</dbReference>
<dbReference type="Pfam" id="PF00579">
    <property type="entry name" value="tRNA-synt_1b"/>
    <property type="match status" value="1"/>
</dbReference>
<keyword evidence="5 10" id="KW-0694">RNA-binding</keyword>
<dbReference type="EC" id="6.1.1.1" evidence="1 9"/>
<evidence type="ECO:0000256" key="11">
    <source>
        <dbReference type="RuleBase" id="RU363036"/>
    </source>
</evidence>
<organism evidence="13 14">
    <name type="scientific">Candidatus Uhrbacteria bacterium CG_4_9_14_0_2_um_filter_41_50</name>
    <dbReference type="NCBI Taxonomy" id="1975031"/>
    <lineage>
        <taxon>Bacteria</taxon>
        <taxon>Candidatus Uhriibacteriota</taxon>
    </lineage>
</organism>
<evidence type="ECO:0000256" key="3">
    <source>
        <dbReference type="ARBA" id="ARBA00022741"/>
    </source>
</evidence>
<evidence type="ECO:0000256" key="8">
    <source>
        <dbReference type="ARBA" id="ARBA00048248"/>
    </source>
</evidence>
<evidence type="ECO:0000256" key="10">
    <source>
        <dbReference type="PROSITE-ProRule" id="PRU00182"/>
    </source>
</evidence>
<evidence type="ECO:0000256" key="5">
    <source>
        <dbReference type="ARBA" id="ARBA00022884"/>
    </source>
</evidence>
<gene>
    <name evidence="13" type="ORF">CO057_01120</name>
</gene>
<dbReference type="GO" id="GO:0004831">
    <property type="term" value="F:tyrosine-tRNA ligase activity"/>
    <property type="evidence" value="ECO:0007669"/>
    <property type="project" value="UniProtKB-UniRule"/>
</dbReference>
<dbReference type="InterPro" id="IPR036986">
    <property type="entry name" value="S4_RNA-bd_sf"/>
</dbReference>
<comment type="caution">
    <text evidence="13">The sequence shown here is derived from an EMBL/GenBank/DDBJ whole genome shotgun (WGS) entry which is preliminary data.</text>
</comment>
<protein>
    <recommendedName>
        <fullName evidence="1 9">Tyrosine--tRNA ligase</fullName>
        <ecNumber evidence="1 9">6.1.1.1</ecNumber>
    </recommendedName>
</protein>
<keyword evidence="6 11" id="KW-0648">Protein biosynthesis</keyword>
<keyword evidence="3 11" id="KW-0547">Nucleotide-binding</keyword>
<dbReference type="CDD" id="cd00805">
    <property type="entry name" value="TyrRS_core"/>
    <property type="match status" value="1"/>
</dbReference>
<keyword evidence="7 11" id="KW-0030">Aminoacyl-tRNA synthetase</keyword>
<keyword evidence="4 11" id="KW-0067">ATP-binding</keyword>
<dbReference type="GO" id="GO:0006437">
    <property type="term" value="P:tyrosyl-tRNA aminoacylation"/>
    <property type="evidence" value="ECO:0007669"/>
    <property type="project" value="UniProtKB-UniRule"/>
</dbReference>
<dbReference type="InterPro" id="IPR002942">
    <property type="entry name" value="S4_RNA-bd"/>
</dbReference>
<feature type="domain" description="RNA-binding S4" evidence="12">
    <location>
        <begin position="341"/>
        <end position="399"/>
    </location>
</feature>
<dbReference type="Pfam" id="PF22421">
    <property type="entry name" value="SYY_C-terminal"/>
    <property type="match status" value="1"/>
</dbReference>
<dbReference type="InterPro" id="IPR002305">
    <property type="entry name" value="aa-tRNA-synth_Ic"/>
</dbReference>
<evidence type="ECO:0000256" key="4">
    <source>
        <dbReference type="ARBA" id="ARBA00022840"/>
    </source>
</evidence>
<sequence>MTTNTDEEKINEILTRGVEQIYPRPEMLEERLRSGKKIRLYVGVDPTGAHLHIGHAMQFRKMRQFQDLGHEVILLIGSFTGMIGDPTDKDAARNQLTRKQVLENAATYKKQAGKILNFSGRNAVKIMFNDKWLGKLSFADVVDVASNFTVQQMSERDMFANRIKEGKPVYLHEFLYPLMQGYDSVAMDVDLEIGGSDQTFNMLAGRTLMKAMKQKEKMVLTLELLTNDEGKKMSKSEGGFIALDDAPEDMYGKIMAMADSIILPYFELATDVAREEIEGMKIQLSQGMNPRDLKARLARQIVTMHHSQKDADAAEMHFKTVFQDHEVPTDIREFTVSSEQNIVDVLVASGLTSSKTEARRLIEQKAIKIDGTPVISSEMMIVGSEDGLVLQRGKRQFVRLTK</sequence>
<dbReference type="SUPFAM" id="SSF52374">
    <property type="entry name" value="Nucleotidylyl transferase"/>
    <property type="match status" value="1"/>
</dbReference>
<dbReference type="SMART" id="SM00363">
    <property type="entry name" value="S4"/>
    <property type="match status" value="1"/>
</dbReference>
<dbReference type="GO" id="GO:0005829">
    <property type="term" value="C:cytosol"/>
    <property type="evidence" value="ECO:0007669"/>
    <property type="project" value="TreeGrafter"/>
</dbReference>
<dbReference type="AlphaFoldDB" id="A0A2M8EPU4"/>
<dbReference type="InterPro" id="IPR054608">
    <property type="entry name" value="SYY-like_C"/>
</dbReference>
<name>A0A2M8EPU4_9BACT</name>
<keyword evidence="2 11" id="KW-0436">Ligase</keyword>
<dbReference type="InterPro" id="IPR024088">
    <property type="entry name" value="Tyr-tRNA-ligase_bac-type"/>
</dbReference>
<dbReference type="PANTHER" id="PTHR11766">
    <property type="entry name" value="TYROSYL-TRNA SYNTHETASE"/>
    <property type="match status" value="1"/>
</dbReference>
<dbReference type="CDD" id="cd00165">
    <property type="entry name" value="S4"/>
    <property type="match status" value="1"/>
</dbReference>
<accession>A0A2M8EPU4</accession>
<dbReference type="GO" id="GO:0005524">
    <property type="term" value="F:ATP binding"/>
    <property type="evidence" value="ECO:0007669"/>
    <property type="project" value="UniProtKB-KW"/>
</dbReference>
<evidence type="ECO:0000313" key="13">
    <source>
        <dbReference type="EMBL" id="PJC24756.1"/>
    </source>
</evidence>
<dbReference type="Gene3D" id="1.10.240.10">
    <property type="entry name" value="Tyrosyl-Transfer RNA Synthetase"/>
    <property type="match status" value="1"/>
</dbReference>
<dbReference type="Gene3D" id="3.40.50.620">
    <property type="entry name" value="HUPs"/>
    <property type="match status" value="1"/>
</dbReference>
<dbReference type="InterPro" id="IPR002307">
    <property type="entry name" value="Tyr-tRNA-ligase"/>
</dbReference>
<dbReference type="PROSITE" id="PS00178">
    <property type="entry name" value="AA_TRNA_LIGASE_I"/>
    <property type="match status" value="1"/>
</dbReference>
<dbReference type="Proteomes" id="UP000230251">
    <property type="component" value="Unassembled WGS sequence"/>
</dbReference>
<dbReference type="GO" id="GO:0003723">
    <property type="term" value="F:RNA binding"/>
    <property type="evidence" value="ECO:0007669"/>
    <property type="project" value="UniProtKB-KW"/>
</dbReference>
<dbReference type="NCBIfam" id="TIGR00234">
    <property type="entry name" value="tyrS"/>
    <property type="match status" value="1"/>
</dbReference>
<evidence type="ECO:0000256" key="2">
    <source>
        <dbReference type="ARBA" id="ARBA00022598"/>
    </source>
</evidence>
<comment type="similarity">
    <text evidence="11">Belongs to the class-I aminoacyl-tRNA synthetase family.</text>
</comment>
<evidence type="ECO:0000256" key="6">
    <source>
        <dbReference type="ARBA" id="ARBA00022917"/>
    </source>
</evidence>
<proteinExistence type="inferred from homology"/>